<organism evidence="2 3">
    <name type="scientific">Candidatus Campbellbacteria bacterium RIFCSPHIGHO2_12_FULL_35_10</name>
    <dbReference type="NCBI Taxonomy" id="1797578"/>
    <lineage>
        <taxon>Bacteria</taxon>
        <taxon>Candidatus Campbelliibacteriota</taxon>
    </lineage>
</organism>
<keyword evidence="1" id="KW-0812">Transmembrane</keyword>
<keyword evidence="1" id="KW-0472">Membrane</keyword>
<dbReference type="AlphaFoldDB" id="A0A1F5END0"/>
<evidence type="ECO:0000313" key="2">
    <source>
        <dbReference type="EMBL" id="OGD68907.1"/>
    </source>
</evidence>
<proteinExistence type="predicted"/>
<evidence type="ECO:0000313" key="3">
    <source>
        <dbReference type="Proteomes" id="UP000185891"/>
    </source>
</evidence>
<dbReference type="EMBL" id="MFAA01000020">
    <property type="protein sequence ID" value="OGD68907.1"/>
    <property type="molecule type" value="Genomic_DNA"/>
</dbReference>
<protein>
    <submittedName>
        <fullName evidence="2">Uncharacterized protein</fullName>
    </submittedName>
</protein>
<feature type="transmembrane region" description="Helical" evidence="1">
    <location>
        <begin position="41"/>
        <end position="61"/>
    </location>
</feature>
<evidence type="ECO:0000256" key="1">
    <source>
        <dbReference type="SAM" id="Phobius"/>
    </source>
</evidence>
<name>A0A1F5END0_9BACT</name>
<comment type="caution">
    <text evidence="2">The sequence shown here is derived from an EMBL/GenBank/DDBJ whole genome shotgun (WGS) entry which is preliminary data.</text>
</comment>
<sequence>MKEKKFVGWVDGHFVKGTLTDKDEVDFQREREEGEKNKGKGVTVGKVIGAAVIGALILGLGSSKDSGSK</sequence>
<accession>A0A1F5END0</accession>
<gene>
    <name evidence="2" type="ORF">A3E89_02935</name>
</gene>
<dbReference type="Proteomes" id="UP000185891">
    <property type="component" value="Unassembled WGS sequence"/>
</dbReference>
<reference evidence="2 3" key="1">
    <citation type="journal article" date="2016" name="Nat. Commun.">
        <title>Thousands of microbial genomes shed light on interconnected biogeochemical processes in an aquifer system.</title>
        <authorList>
            <person name="Anantharaman K."/>
            <person name="Brown C.T."/>
            <person name="Hug L.A."/>
            <person name="Sharon I."/>
            <person name="Castelle C.J."/>
            <person name="Probst A.J."/>
            <person name="Thomas B.C."/>
            <person name="Singh A."/>
            <person name="Wilkins M.J."/>
            <person name="Karaoz U."/>
            <person name="Brodie E.L."/>
            <person name="Williams K.H."/>
            <person name="Hubbard S.S."/>
            <person name="Banfield J.F."/>
        </authorList>
    </citation>
    <scope>NUCLEOTIDE SEQUENCE [LARGE SCALE GENOMIC DNA]</scope>
</reference>
<keyword evidence="1" id="KW-1133">Transmembrane helix</keyword>